<keyword evidence="1" id="KW-1133">Transmembrane helix</keyword>
<proteinExistence type="predicted"/>
<evidence type="ECO:0000313" key="3">
    <source>
        <dbReference type="Proteomes" id="UP000814126"/>
    </source>
</evidence>
<dbReference type="Proteomes" id="UP000814126">
    <property type="component" value="Unassembled WGS sequence"/>
</dbReference>
<dbReference type="RefSeq" id="WP_236326397.1">
    <property type="nucleotide sequence ID" value="NZ_WJZX01000083.1"/>
</dbReference>
<comment type="caution">
    <text evidence="2">The sequence shown here is derived from an EMBL/GenBank/DDBJ whole genome shotgun (WGS) entry which is preliminary data.</text>
</comment>
<protein>
    <submittedName>
        <fullName evidence="2">Uncharacterized protein</fullName>
    </submittedName>
</protein>
<keyword evidence="1" id="KW-0812">Transmembrane</keyword>
<feature type="transmembrane region" description="Helical" evidence="1">
    <location>
        <begin position="7"/>
        <end position="30"/>
    </location>
</feature>
<organism evidence="2 3">
    <name type="scientific">Pseudomonas poae</name>
    <dbReference type="NCBI Taxonomy" id="200451"/>
    <lineage>
        <taxon>Bacteria</taxon>
        <taxon>Pseudomonadati</taxon>
        <taxon>Pseudomonadota</taxon>
        <taxon>Gammaproteobacteria</taxon>
        <taxon>Pseudomonadales</taxon>
        <taxon>Pseudomonadaceae</taxon>
        <taxon>Pseudomonas</taxon>
    </lineage>
</organism>
<name>A0AAP2S5B9_9PSED</name>
<gene>
    <name evidence="2" type="ORF">GIV46_18425</name>
</gene>
<sequence>MKVFKDVLPVVLGVSFGILSIAAAYVLFVFCYELIYSAGFKWLLRKAEEAKLFDFALLVAICSFFGKEYLDSRRKRKEQARKLAACKVLMAEELRLNYYAQSTLESIFKSAVDDEDVSLRPLLAYKLERGIDFFSVQEGKNGSEGMTPIPKVHFKYYDRFVDVIAELDENLFIVMQEAYIEIRELEHVRTSLINNLQVGDNENRYMPKDIRDNGFVDYASDVVADAYAPMNRFYILCSGKPLTKSQLR</sequence>
<dbReference type="AlphaFoldDB" id="A0AAP2S5B9"/>
<accession>A0AAP2S5B9</accession>
<keyword evidence="1" id="KW-0472">Membrane</keyword>
<dbReference type="EMBL" id="WJZX01000083">
    <property type="protein sequence ID" value="MCF5656992.1"/>
    <property type="molecule type" value="Genomic_DNA"/>
</dbReference>
<evidence type="ECO:0000313" key="2">
    <source>
        <dbReference type="EMBL" id="MCF5656992.1"/>
    </source>
</evidence>
<evidence type="ECO:0000256" key="1">
    <source>
        <dbReference type="SAM" id="Phobius"/>
    </source>
</evidence>
<reference evidence="2" key="1">
    <citation type="submission" date="2019-11" db="EMBL/GenBank/DDBJ databases">
        <title>Epiphytic Pseudomonas syringae from cherry orchards.</title>
        <authorList>
            <person name="Hulin M.T."/>
        </authorList>
    </citation>
    <scope>NUCLEOTIDE SEQUENCE</scope>
    <source>
        <strain evidence="2">PA-2-1F</strain>
    </source>
</reference>